<dbReference type="EMBL" id="JBEAFC010000001">
    <property type="protein sequence ID" value="KAL1569550.1"/>
    <property type="molecule type" value="Genomic_DNA"/>
</dbReference>
<keyword evidence="2" id="KW-1185">Reference proteome</keyword>
<dbReference type="AlphaFoldDB" id="A0ABD1ILH3"/>
<dbReference type="Proteomes" id="UP001567538">
    <property type="component" value="Unassembled WGS sequence"/>
</dbReference>
<evidence type="ECO:0000313" key="1">
    <source>
        <dbReference type="EMBL" id="KAL1569550.1"/>
    </source>
</evidence>
<proteinExistence type="predicted"/>
<gene>
    <name evidence="1" type="ORF">AAHA92_01017</name>
</gene>
<accession>A0ABD1ILH3</accession>
<sequence length="66" mass="7791">MFLEHRYLSFKALVKKDGKQWDMGANIVIASDKTLVSIFKKNKLASTYYYEGEPDYWPCLAQRRLN</sequence>
<reference evidence="1 2" key="1">
    <citation type="submission" date="2024-06" db="EMBL/GenBank/DDBJ databases">
        <title>A chromosome level genome sequence of Diviner's sage (Salvia divinorum).</title>
        <authorList>
            <person name="Ford S.A."/>
            <person name="Ro D.-K."/>
            <person name="Ness R.W."/>
            <person name="Phillips M.A."/>
        </authorList>
    </citation>
    <scope>NUCLEOTIDE SEQUENCE [LARGE SCALE GENOMIC DNA]</scope>
    <source>
        <strain evidence="1">SAF-2024a</strain>
        <tissue evidence="1">Leaf</tissue>
    </source>
</reference>
<evidence type="ECO:0000313" key="2">
    <source>
        <dbReference type="Proteomes" id="UP001567538"/>
    </source>
</evidence>
<organism evidence="1 2">
    <name type="scientific">Salvia divinorum</name>
    <name type="common">Maria pastora</name>
    <name type="synonym">Diviner's sage</name>
    <dbReference type="NCBI Taxonomy" id="28513"/>
    <lineage>
        <taxon>Eukaryota</taxon>
        <taxon>Viridiplantae</taxon>
        <taxon>Streptophyta</taxon>
        <taxon>Embryophyta</taxon>
        <taxon>Tracheophyta</taxon>
        <taxon>Spermatophyta</taxon>
        <taxon>Magnoliopsida</taxon>
        <taxon>eudicotyledons</taxon>
        <taxon>Gunneridae</taxon>
        <taxon>Pentapetalae</taxon>
        <taxon>asterids</taxon>
        <taxon>lamiids</taxon>
        <taxon>Lamiales</taxon>
        <taxon>Lamiaceae</taxon>
        <taxon>Nepetoideae</taxon>
        <taxon>Mentheae</taxon>
        <taxon>Salviinae</taxon>
        <taxon>Salvia</taxon>
        <taxon>Salvia subgen. Calosphace</taxon>
    </lineage>
</organism>
<name>A0ABD1ILH3_SALDI</name>
<protein>
    <submittedName>
        <fullName evidence="1">Uncharacterized protein</fullName>
    </submittedName>
</protein>
<comment type="caution">
    <text evidence="1">The sequence shown here is derived from an EMBL/GenBank/DDBJ whole genome shotgun (WGS) entry which is preliminary data.</text>
</comment>